<dbReference type="Proteomes" id="UP000316096">
    <property type="component" value="Unassembled WGS sequence"/>
</dbReference>
<name>A0A543CDU1_9ACTN</name>
<proteinExistence type="predicted"/>
<dbReference type="Pfam" id="PF14530">
    <property type="entry name" value="DUF4439"/>
    <property type="match status" value="1"/>
</dbReference>
<protein>
    <submittedName>
        <fullName evidence="2">Uncharacterized protein DUF4439</fullName>
    </submittedName>
</protein>
<accession>A0A543CDU1</accession>
<dbReference type="EMBL" id="VFOZ01000001">
    <property type="protein sequence ID" value="TQL95097.1"/>
    <property type="molecule type" value="Genomic_DNA"/>
</dbReference>
<dbReference type="CDD" id="cd00657">
    <property type="entry name" value="Ferritin_like"/>
    <property type="match status" value="1"/>
</dbReference>
<evidence type="ECO:0000313" key="2">
    <source>
        <dbReference type="EMBL" id="TQL95097.1"/>
    </source>
</evidence>
<dbReference type="InterPro" id="IPR009078">
    <property type="entry name" value="Ferritin-like_SF"/>
</dbReference>
<dbReference type="RefSeq" id="WP_141952955.1">
    <property type="nucleotide sequence ID" value="NZ_VFOZ01000001.1"/>
</dbReference>
<keyword evidence="3" id="KW-1185">Reference proteome</keyword>
<sequence length="150" mass="15495">MTASPATIAALQGALAAEHVAIFGYGVLGAHLLGVQRGNADQMWNAHRTRRDKLRSYVEAGGGTPVAAAPAYRLPSPISSSRAAAQLAARLEDGVAAGYAGLAGVTDPGLRRYAALAMQEATVRAVRWRGSPPSAFPGLTKAELYPKAEG</sequence>
<dbReference type="AlphaFoldDB" id="A0A543CDU1"/>
<dbReference type="OrthoDB" id="3855078at2"/>
<comment type="caution">
    <text evidence="2">The sequence shown here is derived from an EMBL/GenBank/DDBJ whole genome shotgun (WGS) entry which is preliminary data.</text>
</comment>
<dbReference type="InterPro" id="IPR012347">
    <property type="entry name" value="Ferritin-like"/>
</dbReference>
<organism evidence="2 3">
    <name type="scientific">Actinoallomurus bryophytorum</name>
    <dbReference type="NCBI Taxonomy" id="1490222"/>
    <lineage>
        <taxon>Bacteria</taxon>
        <taxon>Bacillati</taxon>
        <taxon>Actinomycetota</taxon>
        <taxon>Actinomycetes</taxon>
        <taxon>Streptosporangiales</taxon>
        <taxon>Thermomonosporaceae</taxon>
        <taxon>Actinoallomurus</taxon>
    </lineage>
</organism>
<evidence type="ECO:0000313" key="3">
    <source>
        <dbReference type="Proteomes" id="UP000316096"/>
    </source>
</evidence>
<feature type="domain" description="DUF4439" evidence="1">
    <location>
        <begin position="10"/>
        <end position="140"/>
    </location>
</feature>
<dbReference type="SUPFAM" id="SSF47240">
    <property type="entry name" value="Ferritin-like"/>
    <property type="match status" value="1"/>
</dbReference>
<reference evidence="2 3" key="1">
    <citation type="submission" date="2019-06" db="EMBL/GenBank/DDBJ databases">
        <title>Sequencing the genomes of 1000 actinobacteria strains.</title>
        <authorList>
            <person name="Klenk H.-P."/>
        </authorList>
    </citation>
    <scope>NUCLEOTIDE SEQUENCE [LARGE SCALE GENOMIC DNA]</scope>
    <source>
        <strain evidence="2 3">DSM 102200</strain>
    </source>
</reference>
<dbReference type="InterPro" id="IPR029447">
    <property type="entry name" value="DUF4439"/>
</dbReference>
<dbReference type="Gene3D" id="1.20.1260.10">
    <property type="match status" value="1"/>
</dbReference>
<evidence type="ECO:0000259" key="1">
    <source>
        <dbReference type="Pfam" id="PF14530"/>
    </source>
</evidence>
<gene>
    <name evidence="2" type="ORF">FB559_0592</name>
</gene>